<keyword evidence="3" id="KW-1003">Cell membrane</keyword>
<comment type="similarity">
    <text evidence="2">Belongs to the ABC-4 integral membrane protein family. LolC/E subfamily.</text>
</comment>
<feature type="transmembrane region" description="Helical" evidence="7">
    <location>
        <begin position="479"/>
        <end position="500"/>
    </location>
</feature>
<feature type="transmembrane region" description="Helical" evidence="7">
    <location>
        <begin position="709"/>
        <end position="733"/>
    </location>
</feature>
<evidence type="ECO:0000256" key="2">
    <source>
        <dbReference type="ARBA" id="ARBA00005236"/>
    </source>
</evidence>
<keyword evidence="5 7" id="KW-1133">Transmembrane helix</keyword>
<dbReference type="RefSeq" id="WP_377280425.1">
    <property type="nucleotide sequence ID" value="NZ_JBHRSI010000001.1"/>
</dbReference>
<dbReference type="PANTHER" id="PTHR30489">
    <property type="entry name" value="LIPOPROTEIN-RELEASING SYSTEM TRANSMEMBRANE PROTEIN LOLE"/>
    <property type="match status" value="1"/>
</dbReference>
<feature type="domain" description="ABC3 transporter permease C-terminal" evidence="8">
    <location>
        <begin position="713"/>
        <end position="828"/>
    </location>
</feature>
<accession>A0ABW4MX12</accession>
<feature type="domain" description="MacB-like periplasmic core" evidence="9">
    <location>
        <begin position="32"/>
        <end position="228"/>
    </location>
</feature>
<feature type="transmembrane region" description="Helical" evidence="7">
    <location>
        <begin position="802"/>
        <end position="822"/>
    </location>
</feature>
<dbReference type="Pfam" id="PF02687">
    <property type="entry name" value="FtsX"/>
    <property type="match status" value="2"/>
</dbReference>
<feature type="transmembrane region" description="Helical" evidence="7">
    <location>
        <begin position="428"/>
        <end position="452"/>
    </location>
</feature>
<dbReference type="InterPro" id="IPR051447">
    <property type="entry name" value="Lipoprotein-release_system"/>
</dbReference>
<dbReference type="Pfam" id="PF12704">
    <property type="entry name" value="MacB_PCD"/>
    <property type="match status" value="1"/>
</dbReference>
<evidence type="ECO:0000256" key="6">
    <source>
        <dbReference type="ARBA" id="ARBA00023136"/>
    </source>
</evidence>
<dbReference type="InterPro" id="IPR003838">
    <property type="entry name" value="ABC3_permease_C"/>
</dbReference>
<evidence type="ECO:0000256" key="4">
    <source>
        <dbReference type="ARBA" id="ARBA00022692"/>
    </source>
</evidence>
<keyword evidence="4 7" id="KW-0812">Transmembrane</keyword>
<comment type="caution">
    <text evidence="10">The sequence shown here is derived from an EMBL/GenBank/DDBJ whole genome shotgun (WGS) entry which is preliminary data.</text>
</comment>
<keyword evidence="6 7" id="KW-0472">Membrane</keyword>
<evidence type="ECO:0000259" key="9">
    <source>
        <dbReference type="Pfam" id="PF12704"/>
    </source>
</evidence>
<evidence type="ECO:0000256" key="5">
    <source>
        <dbReference type="ARBA" id="ARBA00022989"/>
    </source>
</evidence>
<sequence>MTAEGLASPTALRWLILGEWRAHPARALAGAIAIAVGVALGLAVHLINASALNEFAQAVRTVSGDADLQVRGRTPAGFDEQLYPRLARLPGVAGVSPALEMDASLGPRAPATLIGLDVLRAAQVTPALLGEASAGPAAFDPEAVFLSPAALQAAGLAVGDTLEVAANGRTARLRIAGTLPSAPEGQRLAVMDIAAAQWRFGRLGALDRLDLRLDQGADAGEARRRISALLPAQAELGDPQTEARRSDALSRAYRVNLDMLALVALVTGGFLVFSAQSLAVARRRPQFALARVLGLTRRAVLVQVAAEGAVIGMAGALAGLALGVGLAWAGLALLGGDLGGGYFEGPPPQLVFAPGAALVFVGLGLAAALLGSLLPARQAARVQAAQALKNVGDAIDPRAPPGGRIALALLAAGALAAFAPAVGGLPLFGYASIALLLAGGVAAMPWLARVLLSPLQRIGTRRAPLDLALKRLWGAPSQAAIALCGIVASTSLMIAMAVMVTSFRGSVDEWLGQVLPADLYLRLEDGGGFSPEAQAAIAAAPGVARADFSYSTSFSVSPDRPPVILTAREDPARTLPLIGAERPAPDGLTPVWASEPAVRVLGWRPGRTLELPIGAGPPAKVYVAGVWRDYARQSGALAMDVRDFTRLTGEARRTEAAVELASGAQAEAAIAAIRGAVPPGVGQRMMLAQAGELRRLALSIFDRSFAVTYLLEAIAILVGLAGVAATISAQTLARTKEFGMLRHLGVLKREIAAMLAAEGALLGLVGGIAGIGLGLAMSQVLIGVINPQSFNWTMQTRLPLGLFATVAVALVAASAGTALLAGRRALSAEAVQAVREDW</sequence>
<gene>
    <name evidence="10" type="ORF">ACFSC0_03875</name>
</gene>
<dbReference type="Proteomes" id="UP001597237">
    <property type="component" value="Unassembled WGS sequence"/>
</dbReference>
<reference evidence="11" key="1">
    <citation type="journal article" date="2019" name="Int. J. Syst. Evol. Microbiol.">
        <title>The Global Catalogue of Microorganisms (GCM) 10K type strain sequencing project: providing services to taxonomists for standard genome sequencing and annotation.</title>
        <authorList>
            <consortium name="The Broad Institute Genomics Platform"/>
            <consortium name="The Broad Institute Genome Sequencing Center for Infectious Disease"/>
            <person name="Wu L."/>
            <person name="Ma J."/>
        </authorList>
    </citation>
    <scope>NUCLEOTIDE SEQUENCE [LARGE SCALE GENOMIC DNA]</scope>
    <source>
        <strain evidence="11">DFY28</strain>
    </source>
</reference>
<dbReference type="InterPro" id="IPR025857">
    <property type="entry name" value="MacB_PCD"/>
</dbReference>
<feature type="transmembrane region" description="Helical" evidence="7">
    <location>
        <begin position="351"/>
        <end position="374"/>
    </location>
</feature>
<evidence type="ECO:0000256" key="3">
    <source>
        <dbReference type="ARBA" id="ARBA00022475"/>
    </source>
</evidence>
<feature type="domain" description="ABC3 transporter permease C-terminal" evidence="8">
    <location>
        <begin position="260"/>
        <end position="382"/>
    </location>
</feature>
<feature type="transmembrane region" description="Helical" evidence="7">
    <location>
        <begin position="27"/>
        <end position="47"/>
    </location>
</feature>
<evidence type="ECO:0000256" key="1">
    <source>
        <dbReference type="ARBA" id="ARBA00004651"/>
    </source>
</evidence>
<evidence type="ECO:0000313" key="11">
    <source>
        <dbReference type="Proteomes" id="UP001597237"/>
    </source>
</evidence>
<evidence type="ECO:0000256" key="7">
    <source>
        <dbReference type="SAM" id="Phobius"/>
    </source>
</evidence>
<organism evidence="10 11">
    <name type="scientific">Phenylobacterium terrae</name>
    <dbReference type="NCBI Taxonomy" id="2665495"/>
    <lineage>
        <taxon>Bacteria</taxon>
        <taxon>Pseudomonadati</taxon>
        <taxon>Pseudomonadota</taxon>
        <taxon>Alphaproteobacteria</taxon>
        <taxon>Caulobacterales</taxon>
        <taxon>Caulobacteraceae</taxon>
        <taxon>Phenylobacterium</taxon>
    </lineage>
</organism>
<name>A0ABW4MX12_9CAUL</name>
<feature type="transmembrane region" description="Helical" evidence="7">
    <location>
        <begin position="300"/>
        <end position="331"/>
    </location>
</feature>
<feature type="transmembrane region" description="Helical" evidence="7">
    <location>
        <begin position="259"/>
        <end position="280"/>
    </location>
</feature>
<feature type="transmembrane region" description="Helical" evidence="7">
    <location>
        <begin position="754"/>
        <end position="782"/>
    </location>
</feature>
<proteinExistence type="inferred from homology"/>
<keyword evidence="11" id="KW-1185">Reference proteome</keyword>
<comment type="subcellular location">
    <subcellularLocation>
        <location evidence="1">Cell membrane</location>
        <topology evidence="1">Multi-pass membrane protein</topology>
    </subcellularLocation>
</comment>
<protein>
    <submittedName>
        <fullName evidence="10">FtsX-like permease family protein</fullName>
    </submittedName>
</protein>
<dbReference type="PANTHER" id="PTHR30489:SF0">
    <property type="entry name" value="LIPOPROTEIN-RELEASING SYSTEM TRANSMEMBRANE PROTEIN LOLE"/>
    <property type="match status" value="1"/>
</dbReference>
<dbReference type="EMBL" id="JBHUEY010000001">
    <property type="protein sequence ID" value="MFD1782522.1"/>
    <property type="molecule type" value="Genomic_DNA"/>
</dbReference>
<feature type="transmembrane region" description="Helical" evidence="7">
    <location>
        <begin position="405"/>
        <end position="422"/>
    </location>
</feature>
<evidence type="ECO:0000313" key="10">
    <source>
        <dbReference type="EMBL" id="MFD1782522.1"/>
    </source>
</evidence>
<evidence type="ECO:0000259" key="8">
    <source>
        <dbReference type="Pfam" id="PF02687"/>
    </source>
</evidence>